<feature type="transmembrane region" description="Helical" evidence="9">
    <location>
        <begin position="353"/>
        <end position="375"/>
    </location>
</feature>
<evidence type="ECO:0000256" key="6">
    <source>
        <dbReference type="ARBA" id="ARBA00023136"/>
    </source>
</evidence>
<dbReference type="InterPro" id="IPR036598">
    <property type="entry name" value="GOLD_dom_sf"/>
</dbReference>
<dbReference type="GO" id="GO:0016020">
    <property type="term" value="C:membrane"/>
    <property type="evidence" value="ECO:0007669"/>
    <property type="project" value="UniProtKB-SubCell"/>
</dbReference>
<evidence type="ECO:0000313" key="11">
    <source>
        <dbReference type="EMBL" id="CAG8548447.1"/>
    </source>
</evidence>
<name>A0A9N9B053_FUNMO</name>
<accession>A0A9N9B053</accession>
<evidence type="ECO:0000256" key="2">
    <source>
        <dbReference type="ARBA" id="ARBA00007104"/>
    </source>
</evidence>
<dbReference type="PROSITE" id="PS50866">
    <property type="entry name" value="GOLD"/>
    <property type="match status" value="1"/>
</dbReference>
<dbReference type="AlphaFoldDB" id="A0A9N9B053"/>
<feature type="compositionally biased region" description="Basic and acidic residues" evidence="8">
    <location>
        <begin position="34"/>
        <end position="55"/>
    </location>
</feature>
<dbReference type="EMBL" id="CAJVPP010001315">
    <property type="protein sequence ID" value="CAG8548447.1"/>
    <property type="molecule type" value="Genomic_DNA"/>
</dbReference>
<protein>
    <submittedName>
        <fullName evidence="11">9559_t:CDS:1</fullName>
    </submittedName>
</protein>
<keyword evidence="6 9" id="KW-0472">Membrane</keyword>
<comment type="caution">
    <text evidence="11">The sequence shown here is derived from an EMBL/GenBank/DDBJ whole genome shotgun (WGS) entry which is preliminary data.</text>
</comment>
<comment type="subcellular location">
    <subcellularLocation>
        <location evidence="7">Endomembrane system</location>
        <topology evidence="7">Single-pass membrane protein</topology>
    </subcellularLocation>
    <subcellularLocation>
        <location evidence="1">Membrane</location>
        <topology evidence="1">Single-pass type I membrane protein</topology>
    </subcellularLocation>
</comment>
<evidence type="ECO:0000256" key="1">
    <source>
        <dbReference type="ARBA" id="ARBA00004479"/>
    </source>
</evidence>
<dbReference type="Proteomes" id="UP000789375">
    <property type="component" value="Unassembled WGS sequence"/>
</dbReference>
<reference evidence="11" key="1">
    <citation type="submission" date="2021-06" db="EMBL/GenBank/DDBJ databases">
        <authorList>
            <person name="Kallberg Y."/>
            <person name="Tangrot J."/>
            <person name="Rosling A."/>
        </authorList>
    </citation>
    <scope>NUCLEOTIDE SEQUENCE</scope>
    <source>
        <strain evidence="11">87-6 pot B 2015</strain>
    </source>
</reference>
<comment type="similarity">
    <text evidence="2">Belongs to the EMP24/GP25L family.</text>
</comment>
<proteinExistence type="inferred from homology"/>
<keyword evidence="5 9" id="KW-1133">Transmembrane helix</keyword>
<dbReference type="SUPFAM" id="SSF101576">
    <property type="entry name" value="Supernatant protein factor (SPF), C-terminal domain"/>
    <property type="match status" value="1"/>
</dbReference>
<keyword evidence="3 9" id="KW-0812">Transmembrane</keyword>
<dbReference type="PANTHER" id="PTHR22811">
    <property type="entry name" value="TRANSMEMBRANE EMP24 DOMAIN-CONTAINING PROTEIN"/>
    <property type="match status" value="1"/>
</dbReference>
<evidence type="ECO:0000256" key="9">
    <source>
        <dbReference type="SAM" id="Phobius"/>
    </source>
</evidence>
<dbReference type="SMART" id="SM01190">
    <property type="entry name" value="EMP24_GP25L"/>
    <property type="match status" value="1"/>
</dbReference>
<dbReference type="GO" id="GO:0012505">
    <property type="term" value="C:endomembrane system"/>
    <property type="evidence" value="ECO:0007669"/>
    <property type="project" value="UniProtKB-SubCell"/>
</dbReference>
<evidence type="ECO:0000313" key="12">
    <source>
        <dbReference type="Proteomes" id="UP000789375"/>
    </source>
</evidence>
<dbReference type="InterPro" id="IPR009038">
    <property type="entry name" value="GOLD_dom"/>
</dbReference>
<evidence type="ECO:0000256" key="5">
    <source>
        <dbReference type="ARBA" id="ARBA00022989"/>
    </source>
</evidence>
<keyword evidence="4" id="KW-0732">Signal</keyword>
<evidence type="ECO:0000256" key="8">
    <source>
        <dbReference type="SAM" id="MobiDB-lite"/>
    </source>
</evidence>
<gene>
    <name evidence="11" type="ORF">FMOSSE_LOCUS6341</name>
</gene>
<feature type="domain" description="GOLD" evidence="10">
    <location>
        <begin position="209"/>
        <end position="292"/>
    </location>
</feature>
<evidence type="ECO:0000256" key="3">
    <source>
        <dbReference type="ARBA" id="ARBA00022692"/>
    </source>
</evidence>
<evidence type="ECO:0000256" key="4">
    <source>
        <dbReference type="ARBA" id="ARBA00022729"/>
    </source>
</evidence>
<feature type="region of interest" description="Disordered" evidence="8">
    <location>
        <begin position="1"/>
        <end position="99"/>
    </location>
</feature>
<evidence type="ECO:0000256" key="7">
    <source>
        <dbReference type="ARBA" id="ARBA00037847"/>
    </source>
</evidence>
<feature type="compositionally biased region" description="Polar residues" evidence="8">
    <location>
        <begin position="1"/>
        <end position="19"/>
    </location>
</feature>
<organism evidence="11 12">
    <name type="scientific">Funneliformis mosseae</name>
    <name type="common">Endomycorrhizal fungus</name>
    <name type="synonym">Glomus mosseae</name>
    <dbReference type="NCBI Taxonomy" id="27381"/>
    <lineage>
        <taxon>Eukaryota</taxon>
        <taxon>Fungi</taxon>
        <taxon>Fungi incertae sedis</taxon>
        <taxon>Mucoromycota</taxon>
        <taxon>Glomeromycotina</taxon>
        <taxon>Glomeromycetes</taxon>
        <taxon>Glomerales</taxon>
        <taxon>Glomeraceae</taxon>
        <taxon>Funneliformis</taxon>
    </lineage>
</organism>
<keyword evidence="12" id="KW-1185">Reference proteome</keyword>
<dbReference type="Pfam" id="PF01105">
    <property type="entry name" value="EMP24_GP25L"/>
    <property type="match status" value="1"/>
</dbReference>
<sequence>MDEYTVRSTPRTKISLDNISQDKDNIKQPPVNNKAEKWNRFQELKRRREEIETKSNKKAKKPNNSIIINQTDKASEHSAQDNPKPKKQRTKTTFDITDPSTLPKSIAKYMHMNEHLKGVDHGHLSAKNELEKELDKAVDNGDLELASMLSDQLAQDKYETAVLEAIERKEFDETKKREEEKRDNKKKPKLIWGTSEGTSLTYNVAAHERACFYVWADKPGEKVSFYFAVQSGGSFDIDYLVTDPRNKMILSGERERQGDYVFTANFVGEYSFCFANDMSTFAEKLVDFEISIENEPRAELPPSKGIQPEHTSSMEESCLRLGSRLSAISRTQKYFRTRENRNFSTVKSTENRIFWFALLESMLIVGMAAIQVFVVKTFFNTTKRGHV</sequence>
<dbReference type="InterPro" id="IPR015720">
    <property type="entry name" value="Emp24-like"/>
</dbReference>
<evidence type="ECO:0000259" key="10">
    <source>
        <dbReference type="PROSITE" id="PS50866"/>
    </source>
</evidence>